<dbReference type="NCBIfam" id="TIGR02027">
    <property type="entry name" value="rpoA"/>
    <property type="match status" value="1"/>
</dbReference>
<reference evidence="13" key="1">
    <citation type="submission" date="2020-10" db="EMBL/GenBank/DDBJ databases">
        <authorList>
            <person name="Gilroy R."/>
        </authorList>
    </citation>
    <scope>NUCLEOTIDE SEQUENCE</scope>
    <source>
        <strain evidence="13">ChiHjej13B12-12457</strain>
    </source>
</reference>
<evidence type="ECO:0000256" key="5">
    <source>
        <dbReference type="ARBA" id="ARBA00022679"/>
    </source>
</evidence>
<evidence type="ECO:0000256" key="2">
    <source>
        <dbReference type="ARBA" id="ARBA00012418"/>
    </source>
</evidence>
<comment type="caution">
    <text evidence="13">The sequence shown here is derived from an EMBL/GenBank/DDBJ whole genome shotgun (WGS) entry which is preliminary data.</text>
</comment>
<evidence type="ECO:0000313" key="13">
    <source>
        <dbReference type="EMBL" id="HIR63417.1"/>
    </source>
</evidence>
<dbReference type="GO" id="GO:0006351">
    <property type="term" value="P:DNA-templated transcription"/>
    <property type="evidence" value="ECO:0007669"/>
    <property type="project" value="UniProtKB-UniRule"/>
</dbReference>
<dbReference type="EMBL" id="DVHI01000096">
    <property type="protein sequence ID" value="HIR63417.1"/>
    <property type="molecule type" value="Genomic_DNA"/>
</dbReference>
<comment type="function">
    <text evidence="11">DNA-dependent RNA polymerase catalyzes the transcription of DNA into RNA using the four ribonucleoside triphosphates as substrates.</text>
</comment>
<dbReference type="Gene3D" id="2.170.120.12">
    <property type="entry name" value="DNA-directed RNA polymerase, insert domain"/>
    <property type="match status" value="1"/>
</dbReference>
<dbReference type="GO" id="GO:0005737">
    <property type="term" value="C:cytoplasm"/>
    <property type="evidence" value="ECO:0007669"/>
    <property type="project" value="UniProtKB-ARBA"/>
</dbReference>
<evidence type="ECO:0000256" key="9">
    <source>
        <dbReference type="ARBA" id="ARBA00033070"/>
    </source>
</evidence>
<accession>A0A9D1E2E8</accession>
<dbReference type="SMART" id="SM00662">
    <property type="entry name" value="RPOLD"/>
    <property type="match status" value="1"/>
</dbReference>
<feature type="region of interest" description="Alpha N-terminal domain (alpha-NTD)" evidence="11">
    <location>
        <begin position="1"/>
        <end position="231"/>
    </location>
</feature>
<dbReference type="NCBIfam" id="NF003516">
    <property type="entry name" value="PRK05182.2-2"/>
    <property type="match status" value="1"/>
</dbReference>
<dbReference type="Proteomes" id="UP000886744">
    <property type="component" value="Unassembled WGS sequence"/>
</dbReference>
<dbReference type="InterPro" id="IPR036643">
    <property type="entry name" value="RNApol_insert_sf"/>
</dbReference>
<name>A0A9D1E2E8_9BACT</name>
<comment type="similarity">
    <text evidence="1 11">Belongs to the RNA polymerase alpha chain family.</text>
</comment>
<dbReference type="Pfam" id="PF01000">
    <property type="entry name" value="RNA_pol_A_bac"/>
    <property type="match status" value="1"/>
</dbReference>
<sequence>MAILAFQKPDKVIMLESTDTFGKFEFRPLEPGYGITIGNALRRVLLSSLEGFAITSVRIEGVSHEFDTIPGVIESVVDIILNLKQVRFKREVKEEEAETVSFTVTGKQEFTAEDISKSLCNFSVLNPQLHICSMEPTVKLSVELHIGKGRGYVPSDENKVESAPIGTIPIDSIFTPIKNVNYSVEDYRVEQKTDYDKLNLEITTDGSIHPKDALTEAAKILIYHFMLFSDEKISLETPPEKSAPEALDEEALRMRHLLLTKLSDMELSVRALNCLKAANIETFADLVSHQRPELIRFRNFGKKSMNEIDVLMDRVKLNFGMDVSKYNIEVKKKPEVDNNNEAQ</sequence>
<proteinExistence type="inferred from homology"/>
<evidence type="ECO:0000256" key="4">
    <source>
        <dbReference type="ARBA" id="ARBA00022478"/>
    </source>
</evidence>
<comment type="domain">
    <text evidence="11">The N-terminal domain is essential for RNAP assembly and basal transcription, whereas the C-terminal domain is involved in interaction with transcriptional regulators and with upstream promoter elements.</text>
</comment>
<dbReference type="Gene3D" id="1.10.150.20">
    <property type="entry name" value="5' to 3' exonuclease, C-terminal subdomain"/>
    <property type="match status" value="1"/>
</dbReference>
<keyword evidence="7 11" id="KW-0804">Transcription</keyword>
<dbReference type="EC" id="2.7.7.6" evidence="2 11"/>
<dbReference type="GO" id="GO:0000428">
    <property type="term" value="C:DNA-directed RNA polymerase complex"/>
    <property type="evidence" value="ECO:0007669"/>
    <property type="project" value="UniProtKB-KW"/>
</dbReference>
<evidence type="ECO:0000256" key="1">
    <source>
        <dbReference type="ARBA" id="ARBA00007123"/>
    </source>
</evidence>
<dbReference type="SUPFAM" id="SSF56553">
    <property type="entry name" value="Insert subdomain of RNA polymerase alpha subunit"/>
    <property type="match status" value="1"/>
</dbReference>
<dbReference type="Gene3D" id="3.30.1360.10">
    <property type="entry name" value="RNA polymerase, RBP11-like subunit"/>
    <property type="match status" value="1"/>
</dbReference>
<dbReference type="InterPro" id="IPR011773">
    <property type="entry name" value="DNA-dir_RpoA"/>
</dbReference>
<keyword evidence="4 11" id="KW-0240">DNA-directed RNA polymerase</keyword>
<gene>
    <name evidence="11" type="primary">rpoA</name>
    <name evidence="13" type="ORF">IAC94_07860</name>
</gene>
<dbReference type="InterPro" id="IPR011263">
    <property type="entry name" value="DNA-dir_RNA_pol_RpoA/D/Rpb3"/>
</dbReference>
<dbReference type="SUPFAM" id="SSF47789">
    <property type="entry name" value="C-terminal domain of RNA polymerase alpha subunit"/>
    <property type="match status" value="1"/>
</dbReference>
<dbReference type="GO" id="GO:0003899">
    <property type="term" value="F:DNA-directed RNA polymerase activity"/>
    <property type="evidence" value="ECO:0007669"/>
    <property type="project" value="UniProtKB-UniRule"/>
</dbReference>
<evidence type="ECO:0000259" key="12">
    <source>
        <dbReference type="SMART" id="SM00662"/>
    </source>
</evidence>
<dbReference type="NCBIfam" id="NF003513">
    <property type="entry name" value="PRK05182.1-2"/>
    <property type="match status" value="1"/>
</dbReference>
<evidence type="ECO:0000256" key="8">
    <source>
        <dbReference type="ARBA" id="ARBA00032524"/>
    </source>
</evidence>
<keyword evidence="5 11" id="KW-0808">Transferase</keyword>
<dbReference type="FunFam" id="2.170.120.12:FF:000001">
    <property type="entry name" value="DNA-directed RNA polymerase subunit alpha"/>
    <property type="match status" value="1"/>
</dbReference>
<evidence type="ECO:0000256" key="6">
    <source>
        <dbReference type="ARBA" id="ARBA00022695"/>
    </source>
</evidence>
<protein>
    <recommendedName>
        <fullName evidence="3 11">DNA-directed RNA polymerase subunit alpha</fullName>
        <shortName evidence="11">RNAP subunit alpha</shortName>
        <ecNumber evidence="2 11">2.7.7.6</ecNumber>
    </recommendedName>
    <alternativeName>
        <fullName evidence="9 11">RNA polymerase subunit alpha</fullName>
    </alternativeName>
    <alternativeName>
        <fullName evidence="8 11">Transcriptase subunit alpha</fullName>
    </alternativeName>
</protein>
<dbReference type="InterPro" id="IPR011262">
    <property type="entry name" value="DNA-dir_RNA_pol_insert"/>
</dbReference>
<dbReference type="AlphaFoldDB" id="A0A9D1E2E8"/>
<feature type="domain" description="DNA-directed RNA polymerase RpoA/D/Rpb3-type" evidence="12">
    <location>
        <begin position="21"/>
        <end position="231"/>
    </location>
</feature>
<dbReference type="GO" id="GO:0046983">
    <property type="term" value="F:protein dimerization activity"/>
    <property type="evidence" value="ECO:0007669"/>
    <property type="project" value="InterPro"/>
</dbReference>
<dbReference type="CDD" id="cd06928">
    <property type="entry name" value="RNAP_alpha_NTD"/>
    <property type="match status" value="1"/>
</dbReference>
<reference evidence="13" key="2">
    <citation type="journal article" date="2021" name="PeerJ">
        <title>Extensive microbial diversity within the chicken gut microbiome revealed by metagenomics and culture.</title>
        <authorList>
            <person name="Gilroy R."/>
            <person name="Ravi A."/>
            <person name="Getino M."/>
            <person name="Pursley I."/>
            <person name="Horton D.L."/>
            <person name="Alikhan N.F."/>
            <person name="Baker D."/>
            <person name="Gharbi K."/>
            <person name="Hall N."/>
            <person name="Watson M."/>
            <person name="Adriaenssens E.M."/>
            <person name="Foster-Nyarko E."/>
            <person name="Jarju S."/>
            <person name="Secka A."/>
            <person name="Antonio M."/>
            <person name="Oren A."/>
            <person name="Chaudhuri R.R."/>
            <person name="La Ragione R."/>
            <person name="Hildebrand F."/>
            <person name="Pallen M.J."/>
        </authorList>
    </citation>
    <scope>NUCLEOTIDE SEQUENCE</scope>
    <source>
        <strain evidence="13">ChiHjej13B12-12457</strain>
    </source>
</reference>
<keyword evidence="6 11" id="KW-0548">Nucleotidyltransferase</keyword>
<comment type="subunit">
    <text evidence="11">Homodimer. The RNAP catalytic core consists of 2 alpha, 1 beta, 1 beta' and 1 omega subunit. When a sigma factor is associated with the core the holoenzyme is formed, which can initiate transcription.</text>
</comment>
<dbReference type="HAMAP" id="MF_00059">
    <property type="entry name" value="RNApol_bact_RpoA"/>
    <property type="match status" value="1"/>
</dbReference>
<dbReference type="NCBIfam" id="NF003519">
    <property type="entry name" value="PRK05182.2-5"/>
    <property type="match status" value="1"/>
</dbReference>
<dbReference type="InterPro" id="IPR036603">
    <property type="entry name" value="RBP11-like"/>
</dbReference>
<dbReference type="GO" id="GO:0003677">
    <property type="term" value="F:DNA binding"/>
    <property type="evidence" value="ECO:0007669"/>
    <property type="project" value="UniProtKB-UniRule"/>
</dbReference>
<dbReference type="Pfam" id="PF01193">
    <property type="entry name" value="RNA_pol_L"/>
    <property type="match status" value="1"/>
</dbReference>
<evidence type="ECO:0000256" key="7">
    <source>
        <dbReference type="ARBA" id="ARBA00023163"/>
    </source>
</evidence>
<evidence type="ECO:0000313" key="14">
    <source>
        <dbReference type="Proteomes" id="UP000886744"/>
    </source>
</evidence>
<dbReference type="InterPro" id="IPR011260">
    <property type="entry name" value="RNAP_asu_C"/>
</dbReference>
<comment type="catalytic activity">
    <reaction evidence="10 11">
        <text>RNA(n) + a ribonucleoside 5'-triphosphate = RNA(n+1) + diphosphate</text>
        <dbReference type="Rhea" id="RHEA:21248"/>
        <dbReference type="Rhea" id="RHEA-COMP:14527"/>
        <dbReference type="Rhea" id="RHEA-COMP:17342"/>
        <dbReference type="ChEBI" id="CHEBI:33019"/>
        <dbReference type="ChEBI" id="CHEBI:61557"/>
        <dbReference type="ChEBI" id="CHEBI:140395"/>
        <dbReference type="EC" id="2.7.7.6"/>
    </reaction>
</comment>
<evidence type="ECO:0000256" key="10">
    <source>
        <dbReference type="ARBA" id="ARBA00048552"/>
    </source>
</evidence>
<dbReference type="SUPFAM" id="SSF55257">
    <property type="entry name" value="RBP11-like subunits of RNA polymerase"/>
    <property type="match status" value="1"/>
</dbReference>
<organism evidence="13 14">
    <name type="scientific">Candidatus Coprenecus avistercoris</name>
    <dbReference type="NCBI Taxonomy" id="2840730"/>
    <lineage>
        <taxon>Bacteria</taxon>
        <taxon>Pseudomonadati</taxon>
        <taxon>Bacteroidota</taxon>
        <taxon>Bacteroidia</taxon>
        <taxon>Bacteroidales</taxon>
        <taxon>Rikenellaceae</taxon>
        <taxon>Rikenellaceae incertae sedis</taxon>
        <taxon>Candidatus Coprenecus</taxon>
    </lineage>
</organism>
<evidence type="ECO:0000256" key="3">
    <source>
        <dbReference type="ARBA" id="ARBA00015972"/>
    </source>
</evidence>
<feature type="region of interest" description="Alpha C-terminal domain (alpha-CTD)" evidence="11">
    <location>
        <begin position="254"/>
        <end position="343"/>
    </location>
</feature>
<dbReference type="Pfam" id="PF03118">
    <property type="entry name" value="RNA_pol_A_CTD"/>
    <property type="match status" value="1"/>
</dbReference>
<evidence type="ECO:0000256" key="11">
    <source>
        <dbReference type="HAMAP-Rule" id="MF_00059"/>
    </source>
</evidence>